<dbReference type="PIRSF" id="PIRSF003230">
    <property type="entry name" value="YbgC"/>
    <property type="match status" value="1"/>
</dbReference>
<name>A0A078KQ66_9FIRM</name>
<protein>
    <submittedName>
        <fullName evidence="3">Uncharacterized protein</fullName>
    </submittedName>
</protein>
<dbReference type="PATRIC" id="fig|29343.3.peg.1535"/>
<comment type="similarity">
    <text evidence="1">Belongs to the 4-hydroxybenzoyl-CoA thioesterase family.</text>
</comment>
<gene>
    <name evidence="3" type="ORF">CCDG5_1458</name>
</gene>
<dbReference type="SUPFAM" id="SSF54637">
    <property type="entry name" value="Thioesterase/thiol ester dehydrase-isomerase"/>
    <property type="match status" value="1"/>
</dbReference>
<dbReference type="InterPro" id="IPR050563">
    <property type="entry name" value="4-hydroxybenzoyl-CoA_TE"/>
</dbReference>
<dbReference type="GO" id="GO:0047617">
    <property type="term" value="F:fatty acyl-CoA hydrolase activity"/>
    <property type="evidence" value="ECO:0007669"/>
    <property type="project" value="TreeGrafter"/>
</dbReference>
<dbReference type="KEGG" id="ccel:CCDG5_1458"/>
<evidence type="ECO:0000313" key="4">
    <source>
        <dbReference type="Proteomes" id="UP000032431"/>
    </source>
</evidence>
<sequence>MISQTKIVVRYAETDQMGVVHHSVYPIWFEAARTDFFKSAGYSYAEVEKEGFYLPVVELKCRYISSAVYGKEYVVKTRLSNATYVKLFFDYEIVDPESGQIIVKGETMHAWTDKTFRPVNIKKRAPSIYNAVMSLVDKAD</sequence>
<evidence type="ECO:0000256" key="2">
    <source>
        <dbReference type="ARBA" id="ARBA00022801"/>
    </source>
</evidence>
<dbReference type="InterPro" id="IPR029069">
    <property type="entry name" value="HotDog_dom_sf"/>
</dbReference>
<dbReference type="Proteomes" id="UP000032431">
    <property type="component" value="Chromosome I"/>
</dbReference>
<dbReference type="NCBIfam" id="TIGR00051">
    <property type="entry name" value="YbgC/FadM family acyl-CoA thioesterase"/>
    <property type="match status" value="1"/>
</dbReference>
<reference evidence="4" key="1">
    <citation type="submission" date="2014-07" db="EMBL/GenBank/DDBJ databases">
        <authorList>
            <person name="Wibberg D."/>
        </authorList>
    </citation>
    <scope>NUCLEOTIDE SEQUENCE [LARGE SCALE GENOMIC DNA]</scope>
    <source>
        <strain evidence="4">DG5</strain>
    </source>
</reference>
<keyword evidence="2" id="KW-0378">Hydrolase</keyword>
<dbReference type="HOGENOM" id="CLU_101141_3_3_9"/>
<proteinExistence type="inferred from homology"/>
<evidence type="ECO:0000313" key="3">
    <source>
        <dbReference type="EMBL" id="CDZ24568.1"/>
    </source>
</evidence>
<organism evidence="3 4">
    <name type="scientific">[Clostridium] cellulosi</name>
    <dbReference type="NCBI Taxonomy" id="29343"/>
    <lineage>
        <taxon>Bacteria</taxon>
        <taxon>Bacillati</taxon>
        <taxon>Bacillota</taxon>
        <taxon>Clostridia</taxon>
        <taxon>Eubacteriales</taxon>
        <taxon>Oscillospiraceae</taxon>
        <taxon>Oscillospiraceae incertae sedis</taxon>
    </lineage>
</organism>
<keyword evidence="4" id="KW-1185">Reference proteome</keyword>
<dbReference type="AlphaFoldDB" id="A0A078KQ66"/>
<dbReference type="InterPro" id="IPR006684">
    <property type="entry name" value="YbgC/YbaW"/>
</dbReference>
<dbReference type="CDD" id="cd00586">
    <property type="entry name" value="4HBT"/>
    <property type="match status" value="1"/>
</dbReference>
<evidence type="ECO:0000256" key="1">
    <source>
        <dbReference type="ARBA" id="ARBA00005953"/>
    </source>
</evidence>
<dbReference type="EMBL" id="LM995447">
    <property type="protein sequence ID" value="CDZ24568.1"/>
    <property type="molecule type" value="Genomic_DNA"/>
</dbReference>
<dbReference type="STRING" id="29343.CCDG5_1458"/>
<dbReference type="PANTHER" id="PTHR31793">
    <property type="entry name" value="4-HYDROXYBENZOYL-COA THIOESTERASE FAMILY MEMBER"/>
    <property type="match status" value="1"/>
</dbReference>
<dbReference type="OrthoDB" id="9800856at2"/>
<dbReference type="PANTHER" id="PTHR31793:SF27">
    <property type="entry name" value="NOVEL THIOESTERASE SUPERFAMILY DOMAIN AND SAPOSIN A-TYPE DOMAIN CONTAINING PROTEIN (0610012H03RIK)"/>
    <property type="match status" value="1"/>
</dbReference>
<dbReference type="Gene3D" id="3.10.129.10">
    <property type="entry name" value="Hotdog Thioesterase"/>
    <property type="match status" value="1"/>
</dbReference>
<dbReference type="Pfam" id="PF13279">
    <property type="entry name" value="4HBT_2"/>
    <property type="match status" value="1"/>
</dbReference>
<accession>A0A078KQ66</accession>